<dbReference type="InterPro" id="IPR006076">
    <property type="entry name" value="FAD-dep_OxRdtase"/>
</dbReference>
<organism evidence="2 3">
    <name type="scientific">Carboxylicivirga sediminis</name>
    <dbReference type="NCBI Taxonomy" id="2006564"/>
    <lineage>
        <taxon>Bacteria</taxon>
        <taxon>Pseudomonadati</taxon>
        <taxon>Bacteroidota</taxon>
        <taxon>Bacteroidia</taxon>
        <taxon>Marinilabiliales</taxon>
        <taxon>Marinilabiliaceae</taxon>
        <taxon>Carboxylicivirga</taxon>
    </lineage>
</organism>
<keyword evidence="3" id="KW-1185">Reference proteome</keyword>
<evidence type="ECO:0000313" key="3">
    <source>
        <dbReference type="Proteomes" id="UP000679220"/>
    </source>
</evidence>
<comment type="caution">
    <text evidence="2">The sequence shown here is derived from an EMBL/GenBank/DDBJ whole genome shotgun (WGS) entry which is preliminary data.</text>
</comment>
<dbReference type="AlphaFoldDB" id="A0A941IWT5"/>
<dbReference type="RefSeq" id="WP_212188742.1">
    <property type="nucleotide sequence ID" value="NZ_JAGTAR010000004.1"/>
</dbReference>
<dbReference type="SUPFAM" id="SSF51971">
    <property type="entry name" value="Nucleotide-binding domain"/>
    <property type="match status" value="1"/>
</dbReference>
<reference evidence="2" key="1">
    <citation type="journal article" date="2018" name="Int. J. Syst. Evol. Microbiol.">
        <title>Carboxylicivirga sediminis sp. nov., isolated from coastal sediment.</title>
        <authorList>
            <person name="Wang F.Q."/>
            <person name="Ren L.H."/>
            <person name="Zou R.J."/>
            <person name="Sun Y.Z."/>
            <person name="Liu X.J."/>
            <person name="Jiang F."/>
            <person name="Liu L.J."/>
        </authorList>
    </citation>
    <scope>NUCLEOTIDE SEQUENCE</scope>
    <source>
        <strain evidence="2">JR1</strain>
    </source>
</reference>
<dbReference type="InterPro" id="IPR036188">
    <property type="entry name" value="FAD/NAD-bd_sf"/>
</dbReference>
<reference evidence="2" key="2">
    <citation type="submission" date="2021-04" db="EMBL/GenBank/DDBJ databases">
        <authorList>
            <person name="Zhang T."/>
            <person name="Zhang Y."/>
            <person name="Lu D."/>
            <person name="Zuo D."/>
            <person name="Du Z."/>
        </authorList>
    </citation>
    <scope>NUCLEOTIDE SEQUENCE</scope>
    <source>
        <strain evidence="2">JR1</strain>
    </source>
</reference>
<name>A0A941IWT5_9BACT</name>
<dbReference type="Proteomes" id="UP000679220">
    <property type="component" value="Unassembled WGS sequence"/>
</dbReference>
<feature type="domain" description="FAD dependent oxidoreductase" evidence="1">
    <location>
        <begin position="8"/>
        <end position="331"/>
    </location>
</feature>
<dbReference type="Gene3D" id="3.30.9.10">
    <property type="entry name" value="D-Amino Acid Oxidase, subunit A, domain 2"/>
    <property type="match status" value="1"/>
</dbReference>
<sequence length="335" mass="37970">MNKTEHTDILIVGQGLAGTLLSYHLLKRKIAHMVVDIPKAGSASRAAAGLINPIVVKRITRTWQADTFQPYAHTLYSELEQFLATHFYYPMPINKIYGKDDEQFWNHRLQKEGLEEYLSYEAKTDLHEGIHQPYGYGTIHRCARLDMGTLLDSYRQFLKGENLLLEADLNDDDVQLTEEGVQWKHIKAGRIIFCRGSFDSKSRFFNHLKWNNTKGELLDVEIPDLHLPSILSKGVFVMPVGANRFKIGATYAHHWEGLAPTEDKLEELMNKWKIISDLPLSITQQITGIRPTLADRRPVLSLLEKHPQVGLFNGLGSRGGLMAPYLAKQLAGQIG</sequence>
<dbReference type="PANTHER" id="PTHR13847">
    <property type="entry name" value="SARCOSINE DEHYDROGENASE-RELATED"/>
    <property type="match status" value="1"/>
</dbReference>
<accession>A0A941IWT5</accession>
<dbReference type="EMBL" id="JAGTAR010000004">
    <property type="protein sequence ID" value="MBR8534838.1"/>
    <property type="molecule type" value="Genomic_DNA"/>
</dbReference>
<proteinExistence type="predicted"/>
<evidence type="ECO:0000313" key="2">
    <source>
        <dbReference type="EMBL" id="MBR8534838.1"/>
    </source>
</evidence>
<evidence type="ECO:0000259" key="1">
    <source>
        <dbReference type="Pfam" id="PF01266"/>
    </source>
</evidence>
<protein>
    <submittedName>
        <fullName evidence="2">FAD-binding oxidoreductase</fullName>
    </submittedName>
</protein>
<dbReference type="Pfam" id="PF01266">
    <property type="entry name" value="DAO"/>
    <property type="match status" value="1"/>
</dbReference>
<gene>
    <name evidence="2" type="ORF">KDU71_04640</name>
</gene>
<dbReference type="Gene3D" id="3.50.50.60">
    <property type="entry name" value="FAD/NAD(P)-binding domain"/>
    <property type="match status" value="1"/>
</dbReference>
<dbReference type="GO" id="GO:0005737">
    <property type="term" value="C:cytoplasm"/>
    <property type="evidence" value="ECO:0007669"/>
    <property type="project" value="TreeGrafter"/>
</dbReference>